<evidence type="ECO:0008006" key="3">
    <source>
        <dbReference type="Google" id="ProtNLM"/>
    </source>
</evidence>
<dbReference type="PATRIC" id="fig|1513271.3.peg.785"/>
<dbReference type="PIRSF" id="PIRSF011484">
    <property type="entry name" value="YaeQ"/>
    <property type="match status" value="1"/>
</dbReference>
<reference evidence="1 2" key="1">
    <citation type="submission" date="2015-04" db="EMBL/GenBank/DDBJ databases">
        <title>Draft Genome Sequence of the Novel Agar-Digesting Marine Bacterium Q1.</title>
        <authorList>
            <person name="Li Y."/>
            <person name="Li D."/>
            <person name="Chen G."/>
            <person name="Du Z."/>
        </authorList>
    </citation>
    <scope>NUCLEOTIDE SEQUENCE [LARGE SCALE GENOMIC DNA]</scope>
    <source>
        <strain evidence="1 2">Q1</strain>
    </source>
</reference>
<dbReference type="InterPro" id="IPR009822">
    <property type="entry name" value="YaeQ"/>
</dbReference>
<dbReference type="SMART" id="SM01322">
    <property type="entry name" value="YaeQ"/>
    <property type="match status" value="1"/>
</dbReference>
<dbReference type="Gene3D" id="3.10.640.10">
    <property type="entry name" value="Restriction endonuclease-like alpha-beta roll domain"/>
    <property type="match status" value="1"/>
</dbReference>
<dbReference type="STRING" id="1513271.XM47_03795"/>
<dbReference type="Pfam" id="PF07152">
    <property type="entry name" value="YaeQ"/>
    <property type="match status" value="1"/>
</dbReference>
<evidence type="ECO:0000313" key="2">
    <source>
        <dbReference type="Proteomes" id="UP000037600"/>
    </source>
</evidence>
<dbReference type="PANTHER" id="PTHR38784:SF1">
    <property type="entry name" value="SUCROSE PHOSPHORYLASE"/>
    <property type="match status" value="1"/>
</dbReference>
<organism evidence="1 2">
    <name type="scientific">Catenovulum maritimum</name>
    <dbReference type="NCBI Taxonomy" id="1513271"/>
    <lineage>
        <taxon>Bacteria</taxon>
        <taxon>Pseudomonadati</taxon>
        <taxon>Pseudomonadota</taxon>
        <taxon>Gammaproteobacteria</taxon>
        <taxon>Alteromonadales</taxon>
        <taxon>Alteromonadaceae</taxon>
        <taxon>Catenovulum</taxon>
    </lineage>
</organism>
<dbReference type="InterPro" id="IPR038590">
    <property type="entry name" value="YaeQ_sf"/>
</dbReference>
<gene>
    <name evidence="1" type="ORF">XM47_03795</name>
</gene>
<keyword evidence="2" id="KW-1185">Reference proteome</keyword>
<sequence>MALKPTIYKFKIGLSDFDRDYYDNLNLTLAQHPSETLERMMVRLLAFCLNADPDLIFTKGLSSVEEADVWLKTLDEQTKLWIDVGEPSFERVKKATRISDKVKVYSFNTKSDVWWKQSSAKLSSLKAEFYQFNFEQISELVKLIDRSVSLSCSISANSIFVSSDTADCQIDYKVLD</sequence>
<dbReference type="InterPro" id="IPR011335">
    <property type="entry name" value="Restrct_endonuc-II-like"/>
</dbReference>
<dbReference type="PANTHER" id="PTHR38784">
    <property type="entry name" value="SUCROSE PHOSPHORYLASE"/>
    <property type="match status" value="1"/>
</dbReference>
<dbReference type="Proteomes" id="UP000037600">
    <property type="component" value="Unassembled WGS sequence"/>
</dbReference>
<accession>A0A0J8GUB4</accession>
<dbReference type="SUPFAM" id="SSF52980">
    <property type="entry name" value="Restriction endonuclease-like"/>
    <property type="match status" value="1"/>
</dbReference>
<protein>
    <recommendedName>
        <fullName evidence="3">YaeQ family protein</fullName>
    </recommendedName>
</protein>
<dbReference type="AlphaFoldDB" id="A0A0J8GUB4"/>
<dbReference type="OrthoDB" id="5293309at2"/>
<dbReference type="RefSeq" id="WP_048689859.1">
    <property type="nucleotide sequence ID" value="NZ_KQ130483.1"/>
</dbReference>
<dbReference type="EMBL" id="LAZL01000004">
    <property type="protein sequence ID" value="KMT66365.1"/>
    <property type="molecule type" value="Genomic_DNA"/>
</dbReference>
<proteinExistence type="predicted"/>
<comment type="caution">
    <text evidence="1">The sequence shown here is derived from an EMBL/GenBank/DDBJ whole genome shotgun (WGS) entry which is preliminary data.</text>
</comment>
<name>A0A0J8GUB4_9ALTE</name>
<evidence type="ECO:0000313" key="1">
    <source>
        <dbReference type="EMBL" id="KMT66365.1"/>
    </source>
</evidence>